<evidence type="ECO:0000313" key="2">
    <source>
        <dbReference type="EMBL" id="ABM97159.1"/>
    </source>
</evidence>
<gene>
    <name evidence="2" type="ordered locus">Mpe_B0384</name>
</gene>
<dbReference type="AlphaFoldDB" id="A2SNM0"/>
<evidence type="ECO:0000313" key="3">
    <source>
        <dbReference type="Proteomes" id="UP000000366"/>
    </source>
</evidence>
<feature type="compositionally biased region" description="Low complexity" evidence="1">
    <location>
        <begin position="72"/>
        <end position="94"/>
    </location>
</feature>
<dbReference type="Proteomes" id="UP000000366">
    <property type="component" value="Plasmid RPME01"/>
</dbReference>
<evidence type="ECO:0000256" key="1">
    <source>
        <dbReference type="SAM" id="MobiDB-lite"/>
    </source>
</evidence>
<name>A2SNM0_METPP</name>
<organism evidence="2 3">
    <name type="scientific">Methylibium petroleiphilum (strain ATCC BAA-1232 / LMG 22953 / PM1)</name>
    <dbReference type="NCBI Taxonomy" id="420662"/>
    <lineage>
        <taxon>Bacteria</taxon>
        <taxon>Pseudomonadati</taxon>
        <taxon>Pseudomonadota</taxon>
        <taxon>Betaproteobacteria</taxon>
        <taxon>Burkholderiales</taxon>
        <taxon>Sphaerotilaceae</taxon>
        <taxon>Methylibium</taxon>
    </lineage>
</organism>
<keyword evidence="2" id="KW-0614">Plasmid</keyword>
<reference evidence="2 3" key="1">
    <citation type="journal article" date="2007" name="J. Bacteriol.">
        <title>Whole-genome analysis of the methyl tert-butyl ether-degrading beta-proteobacterium Methylibium petroleiphilum PM1.</title>
        <authorList>
            <person name="Kane S.R."/>
            <person name="Chakicherla A.Y."/>
            <person name="Chain P.S.G."/>
            <person name="Schmidt R."/>
            <person name="Shin M.W."/>
            <person name="Legler T.C."/>
            <person name="Scow K.M."/>
            <person name="Larimer F.W."/>
            <person name="Lucas S.M."/>
            <person name="Richardson P.M."/>
            <person name="Hristova K.R."/>
        </authorList>
    </citation>
    <scope>NUCLEOTIDE SEQUENCE [LARGE SCALE GENOMIC DNA]</scope>
    <source>
        <strain evidence="3">ATCC BAA-1232 / LMG 22953 / PM1</strain>
        <plasmid evidence="2 3">RPME01</plasmid>
    </source>
</reference>
<accession>A2SNM0</accession>
<dbReference type="RefSeq" id="WP_011831747.1">
    <property type="nucleotide sequence ID" value="NC_008826.1"/>
</dbReference>
<feature type="compositionally biased region" description="Basic and acidic residues" evidence="1">
    <location>
        <begin position="95"/>
        <end position="106"/>
    </location>
</feature>
<feature type="region of interest" description="Disordered" evidence="1">
    <location>
        <begin position="72"/>
        <end position="106"/>
    </location>
</feature>
<keyword evidence="3" id="KW-1185">Reference proteome</keyword>
<sequence length="106" mass="11487">MTSTSNTCLTCAQATPSETINGMLWCLQNMGAGTLRGQFTYKPFNLSPNRAACGIYAKRSSPIVFKERAVAPPEEQQTEEAIAAPAASTRAAPARPKDDFPKEFFL</sequence>
<proteinExistence type="predicted"/>
<dbReference type="KEGG" id="mpt:Mpe_B0384"/>
<dbReference type="EMBL" id="CP000556">
    <property type="protein sequence ID" value="ABM97159.1"/>
    <property type="molecule type" value="Genomic_DNA"/>
</dbReference>
<geneLocation type="plasmid" evidence="2 3">
    <name>RPME01</name>
</geneLocation>
<protein>
    <submittedName>
        <fullName evidence="2">Uncharacterized protein</fullName>
    </submittedName>
</protein>
<dbReference type="HOGENOM" id="CLU_2220072_0_0_4"/>